<keyword evidence="5" id="KW-0805">Transcription regulation</keyword>
<feature type="domain" description="TFIID subunit TAF5 NTD2" evidence="10">
    <location>
        <begin position="86"/>
        <end position="214"/>
    </location>
</feature>
<evidence type="ECO:0000256" key="2">
    <source>
        <dbReference type="ARBA" id="ARBA00009435"/>
    </source>
</evidence>
<evidence type="ECO:0000256" key="1">
    <source>
        <dbReference type="ARBA" id="ARBA00004123"/>
    </source>
</evidence>
<reference evidence="11" key="1">
    <citation type="submission" date="2022-10" db="EMBL/GenBank/DDBJ databases">
        <title>Culturing micro-colonial fungi from biological soil crusts in the Mojave desert and describing Neophaeococcomyces mojavensis, and introducing the new genera and species Taxawa tesnikishii.</title>
        <authorList>
            <person name="Kurbessoian T."/>
            <person name="Stajich J.E."/>
        </authorList>
    </citation>
    <scope>NUCLEOTIDE SEQUENCE</scope>
    <source>
        <strain evidence="11">TK_1</strain>
    </source>
</reference>
<dbReference type="PANTHER" id="PTHR19879">
    <property type="entry name" value="TRANSCRIPTION INITIATION FACTOR TFIID"/>
    <property type="match status" value="1"/>
</dbReference>
<dbReference type="InterPro" id="IPR036322">
    <property type="entry name" value="WD40_repeat_dom_sf"/>
</dbReference>
<dbReference type="Pfam" id="PF08513">
    <property type="entry name" value="LisH"/>
    <property type="match status" value="1"/>
</dbReference>
<name>A0ABQ9NY74_9PEZI</name>
<feature type="repeat" description="WD" evidence="8">
    <location>
        <begin position="527"/>
        <end position="568"/>
    </location>
</feature>
<feature type="repeat" description="WD" evidence="8">
    <location>
        <begin position="569"/>
        <end position="610"/>
    </location>
</feature>
<dbReference type="SUPFAM" id="SSF50978">
    <property type="entry name" value="WD40 repeat-like"/>
    <property type="match status" value="1"/>
</dbReference>
<dbReference type="PROSITE" id="PS00678">
    <property type="entry name" value="WD_REPEATS_1"/>
    <property type="match status" value="2"/>
</dbReference>
<comment type="subcellular location">
    <subcellularLocation>
        <location evidence="1">Nucleus</location>
    </subcellularLocation>
</comment>
<feature type="repeat" description="WD" evidence="8">
    <location>
        <begin position="429"/>
        <end position="484"/>
    </location>
</feature>
<evidence type="ECO:0000256" key="8">
    <source>
        <dbReference type="PROSITE-ProRule" id="PRU00221"/>
    </source>
</evidence>
<dbReference type="InterPro" id="IPR001680">
    <property type="entry name" value="WD40_rpt"/>
</dbReference>
<sequence length="719" mass="78328">MSAPSGSGAARGISNGPPSAQLPPQQAQGPPPSTAGANPSQQNLNQIVLEYLSKKGYNRTEAMLRRESAHQDAEGRPIISSIEESGGDRYRRAFEILRQWIDDNLDIYKPELQKLLWPVFVYSFLQLTADFYSRDAQAFFNLYKNLFTRDHVEDIRGLEGVSLPEHVSDNRIAQLYRNNRYRLTLTKMAFTNLIQFLESKDGGSIILGIIQNHLDIKSVDRAAAGNERGLAALLARGGAEDDMPAEDEGIPGHNPGSANTDRNAPPVLARLNLGPLPMEPELMEDVRAALQEDDAKKPPAPGQESLEQVFDRQIKREPVEDAPSRDAIPLPPSLARDVAMEVQKVRENRDRFRIDGRTGGVGPGISVTMFTFHNTYDSINCLDFSGDNLLVAAGMSESYIRVWSLEGKALPSILPPGPNEPPPSSSRRLIGHSGPVYAVSFSPSIANPDPSGNGPPTSSQYLLSCSADKTIRLWSLDTWTCLVAYKSHDSPVWDVQWGPYGHYFLSGSHDRTARLWSTDHIEPLRIFAGHDQDVDVVAWHPNGAYVFTGSSDRQVRMWDVGRGNAVRMFTSHTGNITALACAPDGQTLASADDVGTILLWDLKNGTRKKRMRGHGKGGIWSLTWSVESTVLVSGGADGTVRVWDVLLTTAESNGKVVAEGGAGAKIDGGAVGGQGVKKGRKDQVVTADQISAFPTKKSPVYKVRMTNMNLCLAGGAYLP</sequence>
<gene>
    <name evidence="11" type="primary">TAF5</name>
    <name evidence="11" type="ORF">H2201_003917</name>
</gene>
<dbReference type="InterPro" id="IPR015943">
    <property type="entry name" value="WD40/YVTN_repeat-like_dom_sf"/>
</dbReference>
<keyword evidence="4" id="KW-0677">Repeat</keyword>
<evidence type="ECO:0000256" key="9">
    <source>
        <dbReference type="SAM" id="MobiDB-lite"/>
    </source>
</evidence>
<dbReference type="PRINTS" id="PR00320">
    <property type="entry name" value="GPROTEINBRPT"/>
</dbReference>
<dbReference type="InterPro" id="IPR037264">
    <property type="entry name" value="TFIID_NTD2_sf"/>
</dbReference>
<feature type="repeat" description="WD" evidence="8">
    <location>
        <begin position="372"/>
        <end position="406"/>
    </location>
</feature>
<feature type="region of interest" description="Disordered" evidence="9">
    <location>
        <begin position="1"/>
        <end position="40"/>
    </location>
</feature>
<evidence type="ECO:0000256" key="7">
    <source>
        <dbReference type="ARBA" id="ARBA00023242"/>
    </source>
</evidence>
<dbReference type="PROSITE" id="PS50082">
    <property type="entry name" value="WD_REPEATS_2"/>
    <property type="match status" value="6"/>
</dbReference>
<dbReference type="PROSITE" id="PS50896">
    <property type="entry name" value="LISH"/>
    <property type="match status" value="1"/>
</dbReference>
<dbReference type="CDD" id="cd08044">
    <property type="entry name" value="TAF5_NTD2"/>
    <property type="match status" value="1"/>
</dbReference>
<feature type="compositionally biased region" description="Acidic residues" evidence="9">
    <location>
        <begin position="240"/>
        <end position="249"/>
    </location>
</feature>
<dbReference type="Pfam" id="PF00400">
    <property type="entry name" value="WD40"/>
    <property type="match status" value="6"/>
</dbReference>
<dbReference type="Pfam" id="PF04494">
    <property type="entry name" value="TFIID_NTD2"/>
    <property type="match status" value="1"/>
</dbReference>
<dbReference type="PANTHER" id="PTHR19879:SF1">
    <property type="entry name" value="CANNONBALL-RELATED"/>
    <property type="match status" value="1"/>
</dbReference>
<evidence type="ECO:0000256" key="4">
    <source>
        <dbReference type="ARBA" id="ARBA00022737"/>
    </source>
</evidence>
<dbReference type="EMBL" id="JAPDRL010000023">
    <property type="protein sequence ID" value="KAJ9666006.1"/>
    <property type="molecule type" value="Genomic_DNA"/>
</dbReference>
<evidence type="ECO:0000256" key="5">
    <source>
        <dbReference type="ARBA" id="ARBA00023015"/>
    </source>
</evidence>
<dbReference type="SMART" id="SM00667">
    <property type="entry name" value="LisH"/>
    <property type="match status" value="1"/>
</dbReference>
<evidence type="ECO:0000313" key="11">
    <source>
        <dbReference type="EMBL" id="KAJ9666006.1"/>
    </source>
</evidence>
<protein>
    <submittedName>
        <fullName evidence="11">Transcription initiation factor TFIID subunit 5</fullName>
    </submittedName>
</protein>
<feature type="repeat" description="WD" evidence="8">
    <location>
        <begin position="619"/>
        <end position="645"/>
    </location>
</feature>
<evidence type="ECO:0000259" key="10">
    <source>
        <dbReference type="Pfam" id="PF04494"/>
    </source>
</evidence>
<dbReference type="CDD" id="cd00200">
    <property type="entry name" value="WD40"/>
    <property type="match status" value="1"/>
</dbReference>
<dbReference type="InterPro" id="IPR006594">
    <property type="entry name" value="LisH"/>
</dbReference>
<dbReference type="Gene3D" id="2.130.10.10">
    <property type="entry name" value="YVTN repeat-like/Quinoprotein amine dehydrogenase"/>
    <property type="match status" value="2"/>
</dbReference>
<dbReference type="Gene3D" id="1.25.40.500">
    <property type="entry name" value="TFIID subunit TAF5, NTD2 domain"/>
    <property type="match status" value="1"/>
</dbReference>
<keyword evidence="3 8" id="KW-0853">WD repeat</keyword>
<evidence type="ECO:0000313" key="12">
    <source>
        <dbReference type="Proteomes" id="UP001172684"/>
    </source>
</evidence>
<keyword evidence="6" id="KW-0804">Transcription</keyword>
<evidence type="ECO:0000256" key="6">
    <source>
        <dbReference type="ARBA" id="ARBA00023163"/>
    </source>
</evidence>
<dbReference type="InterPro" id="IPR019775">
    <property type="entry name" value="WD40_repeat_CS"/>
</dbReference>
<keyword evidence="7" id="KW-0539">Nucleus</keyword>
<proteinExistence type="inferred from homology"/>
<keyword evidence="12" id="KW-1185">Reference proteome</keyword>
<dbReference type="Proteomes" id="UP001172684">
    <property type="component" value="Unassembled WGS sequence"/>
</dbReference>
<dbReference type="SUPFAM" id="SSF160897">
    <property type="entry name" value="Taf5 N-terminal domain-like"/>
    <property type="match status" value="1"/>
</dbReference>
<feature type="repeat" description="WD" evidence="8">
    <location>
        <begin position="485"/>
        <end position="526"/>
    </location>
</feature>
<dbReference type="SMART" id="SM00320">
    <property type="entry name" value="WD40"/>
    <property type="match status" value="6"/>
</dbReference>
<evidence type="ECO:0000256" key="3">
    <source>
        <dbReference type="ARBA" id="ARBA00022574"/>
    </source>
</evidence>
<feature type="region of interest" description="Disordered" evidence="9">
    <location>
        <begin position="238"/>
        <end position="264"/>
    </location>
</feature>
<dbReference type="PROSITE" id="PS50294">
    <property type="entry name" value="WD_REPEATS_REGION"/>
    <property type="match status" value="4"/>
</dbReference>
<dbReference type="InterPro" id="IPR020472">
    <property type="entry name" value="WD40_PAC1"/>
</dbReference>
<comment type="caution">
    <text evidence="11">The sequence shown here is derived from an EMBL/GenBank/DDBJ whole genome shotgun (WGS) entry which is preliminary data.</text>
</comment>
<feature type="compositionally biased region" description="Low complexity" evidence="9">
    <location>
        <begin position="16"/>
        <end position="28"/>
    </location>
</feature>
<comment type="similarity">
    <text evidence="2">Belongs to the WD repeat TAF5 family.</text>
</comment>
<accession>A0ABQ9NY74</accession>
<organism evidence="11 12">
    <name type="scientific">Coniosporium apollinis</name>
    <dbReference type="NCBI Taxonomy" id="61459"/>
    <lineage>
        <taxon>Eukaryota</taxon>
        <taxon>Fungi</taxon>
        <taxon>Dikarya</taxon>
        <taxon>Ascomycota</taxon>
        <taxon>Pezizomycotina</taxon>
        <taxon>Dothideomycetes</taxon>
        <taxon>Dothideomycetes incertae sedis</taxon>
        <taxon>Coniosporium</taxon>
    </lineage>
</organism>
<dbReference type="InterPro" id="IPR007582">
    <property type="entry name" value="TFIID_NTD2"/>
</dbReference>